<evidence type="ECO:0000256" key="5">
    <source>
        <dbReference type="ARBA" id="ARBA00023284"/>
    </source>
</evidence>
<dbReference type="OrthoDB" id="9799347at2"/>
<dbReference type="InterPro" id="IPR004799">
    <property type="entry name" value="Periplasmic_diS_OxRdtase_DsbE"/>
</dbReference>
<organism evidence="7 8">
    <name type="scientific">Pontixanthobacter luteolus</name>
    <dbReference type="NCBI Taxonomy" id="295089"/>
    <lineage>
        <taxon>Bacteria</taxon>
        <taxon>Pseudomonadati</taxon>
        <taxon>Pseudomonadota</taxon>
        <taxon>Alphaproteobacteria</taxon>
        <taxon>Sphingomonadales</taxon>
        <taxon>Erythrobacteraceae</taxon>
        <taxon>Pontixanthobacter</taxon>
    </lineage>
</organism>
<proteinExistence type="inferred from homology"/>
<dbReference type="AlphaFoldDB" id="A0A6I4UZ33"/>
<dbReference type="Gene3D" id="3.40.30.10">
    <property type="entry name" value="Glutaredoxin"/>
    <property type="match status" value="1"/>
</dbReference>
<dbReference type="InterPro" id="IPR050553">
    <property type="entry name" value="Thioredoxin_ResA/DsbE_sf"/>
</dbReference>
<dbReference type="InterPro" id="IPR013740">
    <property type="entry name" value="Redoxin"/>
</dbReference>
<dbReference type="GO" id="GO:0015036">
    <property type="term" value="F:disulfide oxidoreductase activity"/>
    <property type="evidence" value="ECO:0007669"/>
    <property type="project" value="InterPro"/>
</dbReference>
<dbReference type="PANTHER" id="PTHR42852:SF6">
    <property type="entry name" value="THIOL:DISULFIDE INTERCHANGE PROTEIN DSBE"/>
    <property type="match status" value="1"/>
</dbReference>
<dbReference type="GO" id="GO:0030288">
    <property type="term" value="C:outer membrane-bounded periplasmic space"/>
    <property type="evidence" value="ECO:0007669"/>
    <property type="project" value="InterPro"/>
</dbReference>
<evidence type="ECO:0000313" key="7">
    <source>
        <dbReference type="EMBL" id="MXP46903.1"/>
    </source>
</evidence>
<comment type="caution">
    <text evidence="7">The sequence shown here is derived from an EMBL/GenBank/DDBJ whole genome shotgun (WGS) entry which is preliminary data.</text>
</comment>
<keyword evidence="4" id="KW-1015">Disulfide bond</keyword>
<evidence type="ECO:0000256" key="3">
    <source>
        <dbReference type="ARBA" id="ARBA00022748"/>
    </source>
</evidence>
<dbReference type="RefSeq" id="WP_160730087.1">
    <property type="nucleotide sequence ID" value="NZ_WTYP01000001.1"/>
</dbReference>
<dbReference type="PANTHER" id="PTHR42852">
    <property type="entry name" value="THIOL:DISULFIDE INTERCHANGE PROTEIN DSBE"/>
    <property type="match status" value="1"/>
</dbReference>
<reference evidence="7 8" key="1">
    <citation type="submission" date="2019-12" db="EMBL/GenBank/DDBJ databases">
        <title>Genomic-based taxomic classification of the family Erythrobacteraceae.</title>
        <authorList>
            <person name="Xu L."/>
        </authorList>
    </citation>
    <scope>NUCLEOTIDE SEQUENCE [LARGE SCALE GENOMIC DNA]</scope>
    <source>
        <strain evidence="7 8">SW-109</strain>
    </source>
</reference>
<name>A0A6I4UZ33_9SPHN</name>
<protein>
    <submittedName>
        <fullName evidence="7">DsbE family thiol:disulfide interchange protein</fullName>
    </submittedName>
</protein>
<evidence type="ECO:0000256" key="1">
    <source>
        <dbReference type="ARBA" id="ARBA00004196"/>
    </source>
</evidence>
<evidence type="ECO:0000256" key="4">
    <source>
        <dbReference type="ARBA" id="ARBA00023157"/>
    </source>
</evidence>
<dbReference type="EMBL" id="WTYP01000001">
    <property type="protein sequence ID" value="MXP46903.1"/>
    <property type="molecule type" value="Genomic_DNA"/>
</dbReference>
<sequence>MKGVRMWVPLLLFAGFCGLAAYQLTQPKDEFIESTMIGEPVPDFNLRPAIETRPGVALADLKDGRAKLLNIWASWCVPCIAEAPQLEALQRQGVPIVGIAIRDKPEDVARFLANYGNPYTRIGADDLSEVQLSIGSSGVPETFVVNGDGVITYQHIGDIRAEHVPLLLQELAEAGA</sequence>
<accession>A0A6I4UZ33</accession>
<comment type="subcellular location">
    <subcellularLocation>
        <location evidence="1">Cell envelope</location>
    </subcellularLocation>
</comment>
<evidence type="ECO:0000256" key="2">
    <source>
        <dbReference type="ARBA" id="ARBA00007758"/>
    </source>
</evidence>
<dbReference type="InterPro" id="IPR013766">
    <property type="entry name" value="Thioredoxin_domain"/>
</dbReference>
<evidence type="ECO:0000313" key="8">
    <source>
        <dbReference type="Proteomes" id="UP000471435"/>
    </source>
</evidence>
<feature type="domain" description="Thioredoxin" evidence="6">
    <location>
        <begin position="35"/>
        <end position="173"/>
    </location>
</feature>
<dbReference type="InterPro" id="IPR036249">
    <property type="entry name" value="Thioredoxin-like_sf"/>
</dbReference>
<gene>
    <name evidence="7" type="ORF">GRI43_05800</name>
</gene>
<dbReference type="Proteomes" id="UP000471435">
    <property type="component" value="Unassembled WGS sequence"/>
</dbReference>
<comment type="similarity">
    <text evidence="2">Belongs to the thioredoxin family. DsbE subfamily.</text>
</comment>
<dbReference type="GO" id="GO:0017004">
    <property type="term" value="P:cytochrome complex assembly"/>
    <property type="evidence" value="ECO:0007669"/>
    <property type="project" value="UniProtKB-KW"/>
</dbReference>
<dbReference type="PROSITE" id="PS51352">
    <property type="entry name" value="THIOREDOXIN_2"/>
    <property type="match status" value="1"/>
</dbReference>
<dbReference type="SUPFAM" id="SSF52833">
    <property type="entry name" value="Thioredoxin-like"/>
    <property type="match status" value="1"/>
</dbReference>
<keyword evidence="3" id="KW-0201">Cytochrome c-type biogenesis</keyword>
<dbReference type="NCBIfam" id="TIGR00385">
    <property type="entry name" value="dsbE"/>
    <property type="match status" value="1"/>
</dbReference>
<keyword evidence="8" id="KW-1185">Reference proteome</keyword>
<dbReference type="Pfam" id="PF08534">
    <property type="entry name" value="Redoxin"/>
    <property type="match status" value="1"/>
</dbReference>
<evidence type="ECO:0000259" key="6">
    <source>
        <dbReference type="PROSITE" id="PS51352"/>
    </source>
</evidence>
<keyword evidence="5" id="KW-0676">Redox-active center</keyword>